<dbReference type="RefSeq" id="XP_031566949.1">
    <property type="nucleotide sequence ID" value="XM_031711089.1"/>
</dbReference>
<evidence type="ECO:0000313" key="1">
    <source>
        <dbReference type="Proteomes" id="UP000515163"/>
    </source>
</evidence>
<reference evidence="2" key="1">
    <citation type="submission" date="2025-08" db="UniProtKB">
        <authorList>
            <consortium name="RefSeq"/>
        </authorList>
    </citation>
    <scope>IDENTIFICATION</scope>
    <source>
        <tissue evidence="2">Tentacle</tissue>
    </source>
</reference>
<dbReference type="AlphaFoldDB" id="A0A6P8IJI8"/>
<protein>
    <submittedName>
        <fullName evidence="2">Uncharacterized protein LOC116301917 isoform X2</fullName>
    </submittedName>
</protein>
<proteinExistence type="predicted"/>
<accession>A0A6P8IJI8</accession>
<dbReference type="Proteomes" id="UP000515163">
    <property type="component" value="Unplaced"/>
</dbReference>
<dbReference type="OrthoDB" id="5957141at2759"/>
<gene>
    <name evidence="2" type="primary">LOC116301917</name>
</gene>
<name>A0A6P8IJI8_ACTTE</name>
<dbReference type="GeneID" id="116301917"/>
<keyword evidence="1" id="KW-1185">Reference proteome</keyword>
<organism evidence="1 2">
    <name type="scientific">Actinia tenebrosa</name>
    <name type="common">Australian red waratah sea anemone</name>
    <dbReference type="NCBI Taxonomy" id="6105"/>
    <lineage>
        <taxon>Eukaryota</taxon>
        <taxon>Metazoa</taxon>
        <taxon>Cnidaria</taxon>
        <taxon>Anthozoa</taxon>
        <taxon>Hexacorallia</taxon>
        <taxon>Actiniaria</taxon>
        <taxon>Actiniidae</taxon>
        <taxon>Actinia</taxon>
    </lineage>
</organism>
<sequence length="339" mass="38438">MAVNIHNSKDFSFDNLYQTEKEVILFCSKYNNRPLKATVHDLMRDVEQFSTSSILKSEIPLHVQCRWLTAIANQPCLVRVFSGELNPNGEHIVTQVTIICKNLMTTIEGSLTADIESNGLCEIVACSSLCYIANYWVSIIPQKSTPFVLLALKTFLNILEKARTDVTPFLNQVAADSLTQILHVPILWLGILSDKERLEIVARLLNILQHFFRKESRDNITMIKLLQAINMDSLLRTLLGIPDLIRTLLGLLLELLPPVATTDDAPFLEVRWLSLCILWRFLHMMGITPDVNTKLTSMIDHGCSDPDQVQFLHQLVSAKYKDYLNLGRFKIENEGKSAT</sequence>
<evidence type="ECO:0000313" key="2">
    <source>
        <dbReference type="RefSeq" id="XP_031566949.1"/>
    </source>
</evidence>